<evidence type="ECO:0000313" key="7">
    <source>
        <dbReference type="EMBL" id="SLN32916.1"/>
    </source>
</evidence>
<dbReference type="PIRSF" id="PIRSF005859">
    <property type="entry name" value="PBR"/>
    <property type="match status" value="1"/>
</dbReference>
<dbReference type="Proteomes" id="UP000193623">
    <property type="component" value="Unassembled WGS sequence"/>
</dbReference>
<gene>
    <name evidence="7" type="ORF">PSJ8397_01560</name>
</gene>
<dbReference type="GO" id="GO:0016020">
    <property type="term" value="C:membrane"/>
    <property type="evidence" value="ECO:0007669"/>
    <property type="project" value="UniProtKB-SubCell"/>
</dbReference>
<dbReference type="InterPro" id="IPR004307">
    <property type="entry name" value="TspO_MBR"/>
</dbReference>
<protein>
    <submittedName>
        <fullName evidence="7">TspO/MBR family protein</fullName>
    </submittedName>
</protein>
<evidence type="ECO:0000256" key="6">
    <source>
        <dbReference type="SAM" id="Phobius"/>
    </source>
</evidence>
<dbReference type="CDD" id="cd15904">
    <property type="entry name" value="TSPO_MBR"/>
    <property type="match status" value="1"/>
</dbReference>
<dbReference type="PANTHER" id="PTHR10057:SF0">
    <property type="entry name" value="TRANSLOCATOR PROTEIN"/>
    <property type="match status" value="1"/>
</dbReference>
<evidence type="ECO:0000256" key="3">
    <source>
        <dbReference type="ARBA" id="ARBA00022692"/>
    </source>
</evidence>
<dbReference type="GO" id="GO:0033013">
    <property type="term" value="P:tetrapyrrole metabolic process"/>
    <property type="evidence" value="ECO:0007669"/>
    <property type="project" value="UniProtKB-ARBA"/>
</dbReference>
<proteinExistence type="inferred from homology"/>
<evidence type="ECO:0000256" key="1">
    <source>
        <dbReference type="ARBA" id="ARBA00004141"/>
    </source>
</evidence>
<evidence type="ECO:0000256" key="4">
    <source>
        <dbReference type="ARBA" id="ARBA00022989"/>
    </source>
</evidence>
<keyword evidence="8" id="KW-1185">Reference proteome</keyword>
<feature type="transmembrane region" description="Helical" evidence="6">
    <location>
        <begin position="125"/>
        <end position="147"/>
    </location>
</feature>
<reference evidence="7 8" key="1">
    <citation type="submission" date="2017-03" db="EMBL/GenBank/DDBJ databases">
        <authorList>
            <person name="Afonso C.L."/>
            <person name="Miller P.J."/>
            <person name="Scott M.A."/>
            <person name="Spackman E."/>
            <person name="Goraichik I."/>
            <person name="Dimitrov K.M."/>
            <person name="Suarez D.L."/>
            <person name="Swayne D.E."/>
        </authorList>
    </citation>
    <scope>NUCLEOTIDE SEQUENCE [LARGE SCALE GENOMIC DNA]</scope>
    <source>
        <strain evidence="7 8">CECT 8397</strain>
    </source>
</reference>
<feature type="transmembrane region" description="Helical" evidence="6">
    <location>
        <begin position="99"/>
        <end position="118"/>
    </location>
</feature>
<evidence type="ECO:0000256" key="2">
    <source>
        <dbReference type="ARBA" id="ARBA00007524"/>
    </source>
</evidence>
<evidence type="ECO:0000256" key="5">
    <source>
        <dbReference type="ARBA" id="ARBA00023136"/>
    </source>
</evidence>
<dbReference type="PANTHER" id="PTHR10057">
    <property type="entry name" value="PERIPHERAL-TYPE BENZODIAZEPINE RECEPTOR"/>
    <property type="match status" value="1"/>
</dbReference>
<dbReference type="AlphaFoldDB" id="A0A1Y5S9V8"/>
<dbReference type="EMBL" id="FWFT01000002">
    <property type="protein sequence ID" value="SLN32916.1"/>
    <property type="molecule type" value="Genomic_DNA"/>
</dbReference>
<dbReference type="Pfam" id="PF03073">
    <property type="entry name" value="TspO_MBR"/>
    <property type="match status" value="1"/>
</dbReference>
<organism evidence="7 8">
    <name type="scientific">Pseudooctadecabacter jejudonensis</name>
    <dbReference type="NCBI Taxonomy" id="1391910"/>
    <lineage>
        <taxon>Bacteria</taxon>
        <taxon>Pseudomonadati</taxon>
        <taxon>Pseudomonadota</taxon>
        <taxon>Alphaproteobacteria</taxon>
        <taxon>Rhodobacterales</taxon>
        <taxon>Paracoccaceae</taxon>
        <taxon>Pseudooctadecabacter</taxon>
    </lineage>
</organism>
<comment type="similarity">
    <text evidence="2">Belongs to the TspO/BZRP family.</text>
</comment>
<dbReference type="NCBIfam" id="NF047825">
    <property type="entry name" value="T-richsensTspOAlph"/>
    <property type="match status" value="1"/>
</dbReference>
<keyword evidence="4 6" id="KW-1133">Transmembrane helix</keyword>
<comment type="subcellular location">
    <subcellularLocation>
        <location evidence="1">Membrane</location>
        <topology evidence="1">Multi-pass membrane protein</topology>
    </subcellularLocation>
</comment>
<dbReference type="FunFam" id="1.20.1260.100:FF:000001">
    <property type="entry name" value="translocator protein 2"/>
    <property type="match status" value="1"/>
</dbReference>
<feature type="transmembrane region" description="Helical" evidence="6">
    <location>
        <begin position="73"/>
        <end position="93"/>
    </location>
</feature>
<name>A0A1Y5S9V8_9RHOB</name>
<dbReference type="InterPro" id="IPR038330">
    <property type="entry name" value="TspO/MBR-related_sf"/>
</dbReference>
<keyword evidence="3 6" id="KW-0812">Transmembrane</keyword>
<accession>A0A1Y5S9V8</accession>
<dbReference type="Gene3D" id="1.20.1260.100">
    <property type="entry name" value="TspO/MBR protein"/>
    <property type="match status" value="1"/>
</dbReference>
<feature type="transmembrane region" description="Helical" evidence="6">
    <location>
        <begin position="43"/>
        <end position="61"/>
    </location>
</feature>
<evidence type="ECO:0000313" key="8">
    <source>
        <dbReference type="Proteomes" id="UP000193623"/>
    </source>
</evidence>
<sequence>MMDILVFLIFLGATFAAGATGAMFPPGHWYERLEKPPWTPPNWMFPVAWTSLYLLMSFAGARVAGVDGSGFAMAFWAAQIALNTLWTPVFFGLRRLKQAVPIMALLWVAVAGCMVTHWQIDTLAGLAFVPYLAWVTVAGALNISVAARNPNVEPVALQDQP</sequence>
<keyword evidence="5 6" id="KW-0472">Membrane</keyword>